<organism evidence="1 2">
    <name type="scientific">Vibrio quintilis</name>
    <dbReference type="NCBI Taxonomy" id="1117707"/>
    <lineage>
        <taxon>Bacteria</taxon>
        <taxon>Pseudomonadati</taxon>
        <taxon>Pseudomonadota</taxon>
        <taxon>Gammaproteobacteria</taxon>
        <taxon>Vibrionales</taxon>
        <taxon>Vibrionaceae</taxon>
        <taxon>Vibrio</taxon>
    </lineage>
</organism>
<name>A0A1M7YP36_9VIBR</name>
<dbReference type="NCBIfam" id="TIGR02642">
    <property type="entry name" value="phage_xxxx"/>
    <property type="match status" value="1"/>
</dbReference>
<sequence>MSDRAIELFIRMHLEKTPRVMDRQRGRQNLTGDVIIAAMGAVQHQRPVGSDLIMARWLDDTSAALRVEKWLEKEAVQYEVIRTDLLIHLVPVALLIFLGKPTDDQIRKLSSLWRKSSERGRRSRRLMKQYLSHIESLEREKFRYEVSPSRETVINDEIDRYTLLIENEKQRINDWATTQARKSYQCPNCHGAGATSKSVVCPECGGSGKFVPSADNARKHLNANGVNIPERVWNRQIKPVFDEILSRLHQEHDETARLLGQRLNEEKSACL</sequence>
<evidence type="ECO:0000313" key="2">
    <source>
        <dbReference type="Proteomes" id="UP000184600"/>
    </source>
</evidence>
<evidence type="ECO:0000313" key="1">
    <source>
        <dbReference type="EMBL" id="SHO54391.1"/>
    </source>
</evidence>
<dbReference type="Gene3D" id="1.10.274.110">
    <property type="match status" value="1"/>
</dbReference>
<dbReference type="AlphaFoldDB" id="A0A1M7YP36"/>
<accession>A0A1M7YP36</accession>
<dbReference type="InterPro" id="IPR038500">
    <property type="entry name" value="Antitermination_sf"/>
</dbReference>
<dbReference type="OrthoDB" id="6638024at2"/>
<dbReference type="SUPFAM" id="SSF57938">
    <property type="entry name" value="DnaJ/Hsp40 cysteine-rich domain"/>
    <property type="match status" value="1"/>
</dbReference>
<dbReference type="Proteomes" id="UP000184600">
    <property type="component" value="Unassembled WGS sequence"/>
</dbReference>
<keyword evidence="2" id="KW-1185">Reference proteome</keyword>
<dbReference type="EMBL" id="FRFG01000003">
    <property type="protein sequence ID" value="SHO54391.1"/>
    <property type="molecule type" value="Genomic_DNA"/>
</dbReference>
<protein>
    <recommendedName>
        <fullName evidence="3">CR-type domain-containing protein</fullName>
    </recommendedName>
</protein>
<evidence type="ECO:0008006" key="3">
    <source>
        <dbReference type="Google" id="ProtNLM"/>
    </source>
</evidence>
<dbReference type="InterPro" id="IPR036410">
    <property type="entry name" value="HSP_DnaJ_Cys-rich_dom_sf"/>
</dbReference>
<proteinExistence type="predicted"/>
<dbReference type="RefSeq" id="WP_073579307.1">
    <property type="nucleotide sequence ID" value="NZ_AP024898.1"/>
</dbReference>
<dbReference type="InterPro" id="IPR013464">
    <property type="entry name" value="CHP02642"/>
</dbReference>
<reference evidence="2" key="1">
    <citation type="submission" date="2016-12" db="EMBL/GenBank/DDBJ databases">
        <authorList>
            <person name="Rodrigo-Torres L."/>
            <person name="Arahal R.D."/>
            <person name="Lucena T."/>
        </authorList>
    </citation>
    <scope>NUCLEOTIDE SEQUENCE [LARGE SCALE GENOMIC DNA]</scope>
</reference>
<gene>
    <name evidence="1" type="ORF">VQ7734_00105</name>
</gene>